<evidence type="ECO:0000313" key="4">
    <source>
        <dbReference type="Proteomes" id="UP000184267"/>
    </source>
</evidence>
<feature type="region of interest" description="Disordered" evidence="1">
    <location>
        <begin position="1"/>
        <end position="35"/>
    </location>
</feature>
<proteinExistence type="predicted"/>
<sequence>MPPSLVDSTPSPTVTQGGSTTISPSSIAAVSSSNKHSDHTGAIVGGVIGGLAFLLLAIVAATLLYRRMRARRTAPSAEFMSIARGTTPGPVPAPGAMRAEGTPTPSGDRLLGLEDEDEGRPPAFAHGPYGDAVFEKVQVAAALREQYQRRDSYAAAQTGYSREGRSEVGHEDESTDMGTEEGYGFDADEKTRYTWAM</sequence>
<feature type="transmembrane region" description="Helical" evidence="2">
    <location>
        <begin position="42"/>
        <end position="65"/>
    </location>
</feature>
<feature type="compositionally biased region" description="Low complexity" evidence="1">
    <location>
        <begin position="19"/>
        <end position="33"/>
    </location>
</feature>
<feature type="region of interest" description="Disordered" evidence="1">
    <location>
        <begin position="82"/>
        <end position="106"/>
    </location>
</feature>
<name>A0A1M2VMW2_TRAPU</name>
<keyword evidence="2" id="KW-0812">Transmembrane</keyword>
<evidence type="ECO:0000256" key="1">
    <source>
        <dbReference type="SAM" id="MobiDB-lite"/>
    </source>
</evidence>
<keyword evidence="2" id="KW-0472">Membrane</keyword>
<gene>
    <name evidence="3" type="ORF">TRAPUB_154</name>
</gene>
<feature type="region of interest" description="Disordered" evidence="1">
    <location>
        <begin position="152"/>
        <end position="185"/>
    </location>
</feature>
<comment type="caution">
    <text evidence="3">The sequence shown here is derived from an EMBL/GenBank/DDBJ whole genome shotgun (WGS) entry which is preliminary data.</text>
</comment>
<dbReference type="EMBL" id="MNAD01000992">
    <property type="protein sequence ID" value="OJT08944.1"/>
    <property type="molecule type" value="Genomic_DNA"/>
</dbReference>
<reference evidence="3 4" key="1">
    <citation type="submission" date="2016-10" db="EMBL/GenBank/DDBJ databases">
        <title>Genome sequence of the basidiomycete white-rot fungus Trametes pubescens.</title>
        <authorList>
            <person name="Makela M.R."/>
            <person name="Granchi Z."/>
            <person name="Peng M."/>
            <person name="De Vries R.P."/>
            <person name="Grigoriev I."/>
            <person name="Riley R."/>
            <person name="Hilden K."/>
        </authorList>
    </citation>
    <scope>NUCLEOTIDE SEQUENCE [LARGE SCALE GENOMIC DNA]</scope>
    <source>
        <strain evidence="3 4">FBCC735</strain>
    </source>
</reference>
<evidence type="ECO:0000256" key="2">
    <source>
        <dbReference type="SAM" id="Phobius"/>
    </source>
</evidence>
<organism evidence="3 4">
    <name type="scientific">Trametes pubescens</name>
    <name type="common">White-rot fungus</name>
    <dbReference type="NCBI Taxonomy" id="154538"/>
    <lineage>
        <taxon>Eukaryota</taxon>
        <taxon>Fungi</taxon>
        <taxon>Dikarya</taxon>
        <taxon>Basidiomycota</taxon>
        <taxon>Agaricomycotina</taxon>
        <taxon>Agaricomycetes</taxon>
        <taxon>Polyporales</taxon>
        <taxon>Polyporaceae</taxon>
        <taxon>Trametes</taxon>
    </lineage>
</organism>
<feature type="compositionally biased region" description="Basic and acidic residues" evidence="1">
    <location>
        <begin position="162"/>
        <end position="172"/>
    </location>
</feature>
<dbReference type="OMA" id="MHIARGQ"/>
<evidence type="ECO:0000313" key="3">
    <source>
        <dbReference type="EMBL" id="OJT08944.1"/>
    </source>
</evidence>
<dbReference type="AlphaFoldDB" id="A0A1M2VMW2"/>
<feature type="compositionally biased region" description="Polar residues" evidence="1">
    <location>
        <begin position="1"/>
        <end position="18"/>
    </location>
</feature>
<protein>
    <submittedName>
        <fullName evidence="3">Uncharacterized protein</fullName>
    </submittedName>
</protein>
<dbReference type="OrthoDB" id="2758323at2759"/>
<accession>A0A1M2VMW2</accession>
<keyword evidence="4" id="KW-1185">Reference proteome</keyword>
<keyword evidence="2" id="KW-1133">Transmembrane helix</keyword>
<dbReference type="Proteomes" id="UP000184267">
    <property type="component" value="Unassembled WGS sequence"/>
</dbReference>
<dbReference type="STRING" id="154538.A0A1M2VMW2"/>